<keyword evidence="8" id="KW-1185">Reference proteome</keyword>
<dbReference type="InterPro" id="IPR036935">
    <property type="entry name" value="Ribosomal_bL9_N_sf"/>
</dbReference>
<feature type="domain" description="Ribosomal protein L9" evidence="6">
    <location>
        <begin position="54"/>
        <end position="98"/>
    </location>
</feature>
<dbReference type="OrthoDB" id="2150604at2759"/>
<dbReference type="GO" id="GO:1990904">
    <property type="term" value="C:ribonucleoprotein complex"/>
    <property type="evidence" value="ECO:0007669"/>
    <property type="project" value="UniProtKB-KW"/>
</dbReference>
<keyword evidence="3" id="KW-0687">Ribonucleoprotein</keyword>
<dbReference type="GO" id="GO:0006412">
    <property type="term" value="P:translation"/>
    <property type="evidence" value="ECO:0007669"/>
    <property type="project" value="InterPro"/>
</dbReference>
<dbReference type="SUPFAM" id="SSF55658">
    <property type="entry name" value="L9 N-domain-like"/>
    <property type="match status" value="1"/>
</dbReference>
<keyword evidence="5" id="KW-0812">Transmembrane</keyword>
<keyword evidence="5" id="KW-0472">Membrane</keyword>
<keyword evidence="5" id="KW-1133">Transmembrane helix</keyword>
<evidence type="ECO:0000256" key="5">
    <source>
        <dbReference type="SAM" id="Phobius"/>
    </source>
</evidence>
<dbReference type="Proteomes" id="UP000803844">
    <property type="component" value="Unassembled WGS sequence"/>
</dbReference>
<evidence type="ECO:0000256" key="3">
    <source>
        <dbReference type="ARBA" id="ARBA00023274"/>
    </source>
</evidence>
<evidence type="ECO:0000313" key="7">
    <source>
        <dbReference type="EMBL" id="KAF3764877.1"/>
    </source>
</evidence>
<evidence type="ECO:0000259" key="6">
    <source>
        <dbReference type="Pfam" id="PF01281"/>
    </source>
</evidence>
<dbReference type="GO" id="GO:0003735">
    <property type="term" value="F:structural constituent of ribosome"/>
    <property type="evidence" value="ECO:0007669"/>
    <property type="project" value="InterPro"/>
</dbReference>
<comment type="similarity">
    <text evidence="1">Belongs to the bacterial ribosomal protein bL9 family.</text>
</comment>
<proteinExistence type="inferred from homology"/>
<feature type="region of interest" description="Disordered" evidence="4">
    <location>
        <begin position="175"/>
        <end position="207"/>
    </location>
</feature>
<accession>A0A9P4Y1Z8</accession>
<dbReference type="AlphaFoldDB" id="A0A9P4Y1Z8"/>
<name>A0A9P4Y1Z8_CRYP1</name>
<dbReference type="InterPro" id="IPR020070">
    <property type="entry name" value="Ribosomal_bL9_N"/>
</dbReference>
<feature type="compositionally biased region" description="Basic and acidic residues" evidence="4">
    <location>
        <begin position="195"/>
        <end position="205"/>
    </location>
</feature>
<organism evidence="7 8">
    <name type="scientific">Cryphonectria parasitica (strain ATCC 38755 / EP155)</name>
    <dbReference type="NCBI Taxonomy" id="660469"/>
    <lineage>
        <taxon>Eukaryota</taxon>
        <taxon>Fungi</taxon>
        <taxon>Dikarya</taxon>
        <taxon>Ascomycota</taxon>
        <taxon>Pezizomycotina</taxon>
        <taxon>Sordariomycetes</taxon>
        <taxon>Sordariomycetidae</taxon>
        <taxon>Diaporthales</taxon>
        <taxon>Cryphonectriaceae</taxon>
        <taxon>Cryphonectria-Endothia species complex</taxon>
        <taxon>Cryphonectria</taxon>
    </lineage>
</organism>
<dbReference type="GeneID" id="63834400"/>
<evidence type="ECO:0000313" key="8">
    <source>
        <dbReference type="Proteomes" id="UP000803844"/>
    </source>
</evidence>
<comment type="caution">
    <text evidence="7">The sequence shown here is derived from an EMBL/GenBank/DDBJ whole genome shotgun (WGS) entry which is preliminary data.</text>
</comment>
<dbReference type="EMBL" id="MU032348">
    <property type="protein sequence ID" value="KAF3764877.1"/>
    <property type="molecule type" value="Genomic_DNA"/>
</dbReference>
<dbReference type="Pfam" id="PF01281">
    <property type="entry name" value="Ribosomal_L9_N"/>
    <property type="match status" value="1"/>
</dbReference>
<dbReference type="RefSeq" id="XP_040775838.1">
    <property type="nucleotide sequence ID" value="XM_040917271.1"/>
</dbReference>
<reference evidence="7" key="1">
    <citation type="journal article" date="2020" name="Phytopathology">
        <title>Genome sequence of the chestnut blight fungus Cryphonectria parasitica EP155: A fundamental resource for an archetypical invasive plant pathogen.</title>
        <authorList>
            <person name="Crouch J.A."/>
            <person name="Dawe A."/>
            <person name="Aerts A."/>
            <person name="Barry K."/>
            <person name="Churchill A.C.L."/>
            <person name="Grimwood J."/>
            <person name="Hillman B."/>
            <person name="Milgroom M.G."/>
            <person name="Pangilinan J."/>
            <person name="Smith M."/>
            <person name="Salamov A."/>
            <person name="Schmutz J."/>
            <person name="Yadav J."/>
            <person name="Grigoriev I.V."/>
            <person name="Nuss D."/>
        </authorList>
    </citation>
    <scope>NUCLEOTIDE SEQUENCE</scope>
    <source>
        <strain evidence="7">EP155</strain>
    </source>
</reference>
<evidence type="ECO:0000256" key="4">
    <source>
        <dbReference type="SAM" id="MobiDB-lite"/>
    </source>
</evidence>
<gene>
    <name evidence="7" type="ORF">M406DRAFT_259016</name>
</gene>
<dbReference type="GO" id="GO:0005840">
    <property type="term" value="C:ribosome"/>
    <property type="evidence" value="ECO:0007669"/>
    <property type="project" value="UniProtKB-KW"/>
</dbReference>
<evidence type="ECO:0000256" key="1">
    <source>
        <dbReference type="ARBA" id="ARBA00010605"/>
    </source>
</evidence>
<dbReference type="InterPro" id="IPR009027">
    <property type="entry name" value="Ribosomal_bL9/RNase_H1_N"/>
</dbReference>
<dbReference type="InterPro" id="IPR000244">
    <property type="entry name" value="Ribosomal_bL9"/>
</dbReference>
<keyword evidence="2" id="KW-0689">Ribosomal protein</keyword>
<protein>
    <recommendedName>
        <fullName evidence="6">Ribosomal protein L9 domain-containing protein</fullName>
    </recommendedName>
</protein>
<evidence type="ECO:0000256" key="2">
    <source>
        <dbReference type="ARBA" id="ARBA00022980"/>
    </source>
</evidence>
<dbReference type="PANTHER" id="PTHR21368">
    <property type="entry name" value="50S RIBOSOMAL PROTEIN L9"/>
    <property type="match status" value="1"/>
</dbReference>
<sequence length="283" mass="31267">MTSPLVGRPPTCLACLRRITSPASSSQTGNASIALTQVRGKKTEGRLRDQGVVVRLLKDVPQFGPEGSIFRTDRGRMRNHFFPNRKAEYMTRARLSELGLTKQDIGERDYMFGLLILLLPFLTGLAAAAAVVMIMMPGRSTNKLTPDNTQPNRALELMQTLIDETLIFERRLVHPPPAAGKTTASPEPSSASALEQKEKEAEERRKIHGSVSLQHIASVVKEKMMLDPEAVRIHVQPEDIQFIGLGAGVDKVEKIGSFEVEIRAHVGKARVEPIRRTITVVPH</sequence>
<feature type="transmembrane region" description="Helical" evidence="5">
    <location>
        <begin position="110"/>
        <end position="134"/>
    </location>
</feature>
<feature type="compositionally biased region" description="Low complexity" evidence="4">
    <location>
        <begin position="184"/>
        <end position="194"/>
    </location>
</feature>
<dbReference type="Gene3D" id="3.40.5.10">
    <property type="entry name" value="Ribosomal protein L9, N-terminal domain"/>
    <property type="match status" value="1"/>
</dbReference>